<name>A0ABT4V928_9PSEU</name>
<dbReference type="Gene3D" id="1.10.287.1060">
    <property type="entry name" value="ESAT-6-like"/>
    <property type="match status" value="1"/>
</dbReference>
<keyword evidence="3" id="KW-1185">Reference proteome</keyword>
<accession>A0ABT4V928</accession>
<comment type="caution">
    <text evidence="2">The sequence shown here is derived from an EMBL/GenBank/DDBJ whole genome shotgun (WGS) entry which is preliminary data.</text>
</comment>
<evidence type="ECO:0000313" key="3">
    <source>
        <dbReference type="Proteomes" id="UP001210380"/>
    </source>
</evidence>
<evidence type="ECO:0000313" key="2">
    <source>
        <dbReference type="EMBL" id="MDA3630460.1"/>
    </source>
</evidence>
<gene>
    <name evidence="2" type="ORF">OU415_33880</name>
</gene>
<reference evidence="2 3" key="1">
    <citation type="submission" date="2022-11" db="EMBL/GenBank/DDBJ databases">
        <title>Draft genome sequence of Saccharopolyspora sp. WRP15-2 isolated from rhizosphere soils of wild rice in Thailand.</title>
        <authorList>
            <person name="Duangmal K."/>
            <person name="Kammanee S."/>
            <person name="Muangham S."/>
        </authorList>
    </citation>
    <scope>NUCLEOTIDE SEQUENCE [LARGE SCALE GENOMIC DNA]</scope>
    <source>
        <strain evidence="2 3">WRP15-2</strain>
    </source>
</reference>
<dbReference type="EMBL" id="JAQGLA010000101">
    <property type="protein sequence ID" value="MDA3630460.1"/>
    <property type="molecule type" value="Genomic_DNA"/>
</dbReference>
<feature type="region of interest" description="Disordered" evidence="1">
    <location>
        <begin position="252"/>
        <end position="331"/>
    </location>
</feature>
<evidence type="ECO:0000256" key="1">
    <source>
        <dbReference type="SAM" id="MobiDB-lite"/>
    </source>
</evidence>
<dbReference type="InterPro" id="IPR036689">
    <property type="entry name" value="ESAT-6-like_sf"/>
</dbReference>
<sequence length="331" mass="33036">MTVQITIGATKPEELEQLKSTIAAVRDRSWLSGGLSGSNPGVESLGSTSSPLSALSDSGFGFLTGSVSFLEEPLQQLAGDPSTISSGSQGFQDSGRNVSSVADSYQQSIGPETSGWSGDAAAGYLKTGAELVDGIAGLGDASVALAEAATGAGEAAAKAMQEVTTLITEATGKIIMIMQQALAAAQATFGASVAAAIPQAVQVAAEYGGRIVAVMQQLLSSAQGLMKHVATTTKAVTALTDAISAISDLCQQSTGSSGSTATSGTTPTSSSTSMSGTLPTSRTSATSGSTGTSSTTPTSSTTHPASTTPAWNTTSTSQFRPDERQVPPTYS</sequence>
<protein>
    <submittedName>
        <fullName evidence="2">Uncharacterized protein</fullName>
    </submittedName>
</protein>
<dbReference type="SUPFAM" id="SSF140453">
    <property type="entry name" value="EsxAB dimer-like"/>
    <property type="match status" value="1"/>
</dbReference>
<dbReference type="Proteomes" id="UP001210380">
    <property type="component" value="Unassembled WGS sequence"/>
</dbReference>
<organism evidence="2 3">
    <name type="scientific">Saccharopolyspora oryzae</name>
    <dbReference type="NCBI Taxonomy" id="2997343"/>
    <lineage>
        <taxon>Bacteria</taxon>
        <taxon>Bacillati</taxon>
        <taxon>Actinomycetota</taxon>
        <taxon>Actinomycetes</taxon>
        <taxon>Pseudonocardiales</taxon>
        <taxon>Pseudonocardiaceae</taxon>
        <taxon>Saccharopolyspora</taxon>
    </lineage>
</organism>
<dbReference type="RefSeq" id="WP_270953661.1">
    <property type="nucleotide sequence ID" value="NZ_JAQGLA010000101.1"/>
</dbReference>
<feature type="compositionally biased region" description="Polar residues" evidence="1">
    <location>
        <begin position="310"/>
        <end position="319"/>
    </location>
</feature>
<proteinExistence type="predicted"/>
<feature type="compositionally biased region" description="Low complexity" evidence="1">
    <location>
        <begin position="253"/>
        <end position="309"/>
    </location>
</feature>